<evidence type="ECO:0000259" key="1">
    <source>
        <dbReference type="Pfam" id="PF00534"/>
    </source>
</evidence>
<dbReference type="InterPro" id="IPR001296">
    <property type="entry name" value="Glyco_trans_1"/>
</dbReference>
<dbReference type="Gene3D" id="3.40.50.2000">
    <property type="entry name" value="Glycogen Phosphorylase B"/>
    <property type="match status" value="2"/>
</dbReference>
<dbReference type="SUPFAM" id="SSF53756">
    <property type="entry name" value="UDP-Glycosyltransferase/glycogen phosphorylase"/>
    <property type="match status" value="1"/>
</dbReference>
<dbReference type="PANTHER" id="PTHR45947:SF3">
    <property type="entry name" value="SULFOQUINOVOSYL TRANSFERASE SQD2"/>
    <property type="match status" value="1"/>
</dbReference>
<organism evidence="2 3">
    <name type="scientific">candidate division WWE3 bacterium CG08_land_8_20_14_0_20_41_15</name>
    <dbReference type="NCBI Taxonomy" id="1975086"/>
    <lineage>
        <taxon>Bacteria</taxon>
        <taxon>Katanobacteria</taxon>
    </lineage>
</organism>
<dbReference type="Pfam" id="PF00534">
    <property type="entry name" value="Glycos_transf_1"/>
    <property type="match status" value="1"/>
</dbReference>
<protein>
    <submittedName>
        <fullName evidence="2">Glycosyl transferase</fullName>
    </submittedName>
</protein>
<feature type="domain" description="Glycosyl transferase family 1" evidence="1">
    <location>
        <begin position="187"/>
        <end position="319"/>
    </location>
</feature>
<dbReference type="Proteomes" id="UP000231098">
    <property type="component" value="Unassembled WGS sequence"/>
</dbReference>
<reference evidence="3" key="1">
    <citation type="submission" date="2017-09" db="EMBL/GenBank/DDBJ databases">
        <title>Depth-based differentiation of microbial function through sediment-hosted aquifers and enrichment of novel symbionts in the deep terrestrial subsurface.</title>
        <authorList>
            <person name="Probst A.J."/>
            <person name="Ladd B."/>
            <person name="Jarett J.K."/>
            <person name="Geller-Mcgrath D.E."/>
            <person name="Sieber C.M.K."/>
            <person name="Emerson J.B."/>
            <person name="Anantharaman K."/>
            <person name="Thomas B.C."/>
            <person name="Malmstrom R."/>
            <person name="Stieglmeier M."/>
            <person name="Klingl A."/>
            <person name="Woyke T."/>
            <person name="Ryan C.M."/>
            <person name="Banfield J.F."/>
        </authorList>
    </citation>
    <scope>NUCLEOTIDE SEQUENCE [LARGE SCALE GENOMIC DNA]</scope>
</reference>
<gene>
    <name evidence="2" type="ORF">COT51_01955</name>
</gene>
<dbReference type="GO" id="GO:0016757">
    <property type="term" value="F:glycosyltransferase activity"/>
    <property type="evidence" value="ECO:0007669"/>
    <property type="project" value="InterPro"/>
</dbReference>
<dbReference type="PANTHER" id="PTHR45947">
    <property type="entry name" value="SULFOQUINOVOSYL TRANSFERASE SQD2"/>
    <property type="match status" value="1"/>
</dbReference>
<name>A0A2H0X9S1_UNCKA</name>
<comment type="caution">
    <text evidence="2">The sequence shown here is derived from an EMBL/GenBank/DDBJ whole genome shotgun (WGS) entry which is preliminary data.</text>
</comment>
<sequence length="364" mass="41897">MKIALVHDSFIQSGGAESVFEAIFELYPEADIFTSIYDKKFASRYGKIKASRLLQRLPFKDKIEKFAYFLMPLVFESFDFSGYDLVISSSARFSHGITTSSKTCHICYMHSPARFLWEPFDYFSSNLIRLITSPINLWLRIWDQAAVERVDAIFANSNYTAEKIKKFYNRDSTIVYPFQSKECRQPVEKRKDFFLIVSRLSRWKQTDLAILVANKLKIKLVVVGEGEDLPRLKRMAGKTVTFTGRISDSNVVDLMSRAKALIFPQKEDFGITAVEAMVCKCPVIAFSEGGALETVINEETGIFFNDQTVVSLEKAVLDFDKFHFKGENCVRRGKEFSKEIFLKTFSVSVKREYEKFLQSHQEIN</sequence>
<dbReference type="AlphaFoldDB" id="A0A2H0X9S1"/>
<keyword evidence="2" id="KW-0808">Transferase</keyword>
<dbReference type="EMBL" id="PEYV01000029">
    <property type="protein sequence ID" value="PIS21652.1"/>
    <property type="molecule type" value="Genomic_DNA"/>
</dbReference>
<evidence type="ECO:0000313" key="2">
    <source>
        <dbReference type="EMBL" id="PIS21652.1"/>
    </source>
</evidence>
<accession>A0A2H0X9S1</accession>
<proteinExistence type="predicted"/>
<evidence type="ECO:0000313" key="3">
    <source>
        <dbReference type="Proteomes" id="UP000231098"/>
    </source>
</evidence>
<dbReference type="InterPro" id="IPR050194">
    <property type="entry name" value="Glycosyltransferase_grp1"/>
</dbReference>